<dbReference type="Proteomes" id="UP000799779">
    <property type="component" value="Unassembled WGS sequence"/>
</dbReference>
<evidence type="ECO:0000313" key="1">
    <source>
        <dbReference type="EMBL" id="KAF2005438.1"/>
    </source>
</evidence>
<dbReference type="AlphaFoldDB" id="A0A6A5WWC8"/>
<dbReference type="EMBL" id="ML977563">
    <property type="protein sequence ID" value="KAF2005438.1"/>
    <property type="molecule type" value="Genomic_DNA"/>
</dbReference>
<proteinExistence type="predicted"/>
<feature type="non-terminal residue" evidence="1">
    <location>
        <position position="1"/>
    </location>
</feature>
<name>A0A6A5WWC8_9PLEO</name>
<protein>
    <submittedName>
        <fullName evidence="1">Uncharacterized protein</fullName>
    </submittedName>
</protein>
<gene>
    <name evidence="1" type="ORF">P154DRAFT_424720</name>
</gene>
<accession>A0A6A5WWC8</accession>
<keyword evidence="2" id="KW-1185">Reference proteome</keyword>
<organism evidence="1 2">
    <name type="scientific">Amniculicola lignicola CBS 123094</name>
    <dbReference type="NCBI Taxonomy" id="1392246"/>
    <lineage>
        <taxon>Eukaryota</taxon>
        <taxon>Fungi</taxon>
        <taxon>Dikarya</taxon>
        <taxon>Ascomycota</taxon>
        <taxon>Pezizomycotina</taxon>
        <taxon>Dothideomycetes</taxon>
        <taxon>Pleosporomycetidae</taxon>
        <taxon>Pleosporales</taxon>
        <taxon>Amniculicolaceae</taxon>
        <taxon>Amniculicola</taxon>
    </lineage>
</organism>
<evidence type="ECO:0000313" key="2">
    <source>
        <dbReference type="Proteomes" id="UP000799779"/>
    </source>
</evidence>
<sequence>GFYPLINAKGTLLYTKYKEANCKINSVTEKLRWVQLTKVIHTFYNSINIIEIARQLSRKAVTEVLTLPTIKFKLQEYTTIANMLFKLFESNQAQVQFISTLAQLCYL</sequence>
<dbReference type="OrthoDB" id="5426797at2759"/>
<reference evidence="1" key="1">
    <citation type="journal article" date="2020" name="Stud. Mycol.">
        <title>101 Dothideomycetes genomes: a test case for predicting lifestyles and emergence of pathogens.</title>
        <authorList>
            <person name="Haridas S."/>
            <person name="Albert R."/>
            <person name="Binder M."/>
            <person name="Bloem J."/>
            <person name="Labutti K."/>
            <person name="Salamov A."/>
            <person name="Andreopoulos B."/>
            <person name="Baker S."/>
            <person name="Barry K."/>
            <person name="Bills G."/>
            <person name="Bluhm B."/>
            <person name="Cannon C."/>
            <person name="Castanera R."/>
            <person name="Culley D."/>
            <person name="Daum C."/>
            <person name="Ezra D."/>
            <person name="Gonzalez J."/>
            <person name="Henrissat B."/>
            <person name="Kuo A."/>
            <person name="Liang C."/>
            <person name="Lipzen A."/>
            <person name="Lutzoni F."/>
            <person name="Magnuson J."/>
            <person name="Mondo S."/>
            <person name="Nolan M."/>
            <person name="Ohm R."/>
            <person name="Pangilinan J."/>
            <person name="Park H.-J."/>
            <person name="Ramirez L."/>
            <person name="Alfaro M."/>
            <person name="Sun H."/>
            <person name="Tritt A."/>
            <person name="Yoshinaga Y."/>
            <person name="Zwiers L.-H."/>
            <person name="Turgeon B."/>
            <person name="Goodwin S."/>
            <person name="Spatafora J."/>
            <person name="Crous P."/>
            <person name="Grigoriev I."/>
        </authorList>
    </citation>
    <scope>NUCLEOTIDE SEQUENCE</scope>
    <source>
        <strain evidence="1">CBS 123094</strain>
    </source>
</reference>